<name>B9Y5D8_9FIRM</name>
<dbReference type="Pfam" id="PF14300">
    <property type="entry name" value="DMP19"/>
    <property type="match status" value="1"/>
</dbReference>
<keyword evidence="1" id="KW-1133">Transmembrane helix</keyword>
<evidence type="ECO:0000256" key="1">
    <source>
        <dbReference type="SAM" id="Phobius"/>
    </source>
</evidence>
<keyword evidence="1" id="KW-0472">Membrane</keyword>
<comment type="caution">
    <text evidence="3">The sequence shown here is derived from an EMBL/GenBank/DDBJ whole genome shotgun (WGS) entry which is preliminary data.</text>
</comment>
<evidence type="ECO:0000313" key="4">
    <source>
        <dbReference type="Proteomes" id="UP000005950"/>
    </source>
</evidence>
<accession>B9Y5D8</accession>
<dbReference type="HOGENOM" id="CLU_1530509_0_0_9"/>
<protein>
    <recommendedName>
        <fullName evidence="2">DNA mimic protein DMP19 C-terminal domain-containing protein</fullName>
    </recommendedName>
</protein>
<dbReference type="Proteomes" id="UP000005950">
    <property type="component" value="Unassembled WGS sequence"/>
</dbReference>
<keyword evidence="1" id="KW-0812">Transmembrane</keyword>
<reference evidence="3 4" key="1">
    <citation type="submission" date="2008-12" db="EMBL/GenBank/DDBJ databases">
        <authorList>
            <person name="Fulton L."/>
            <person name="Clifton S."/>
            <person name="Fulton B."/>
            <person name="Xu J."/>
            <person name="Minx P."/>
            <person name="Pepin K.H."/>
            <person name="Johnson M."/>
            <person name="Bhonagiri V."/>
            <person name="Nash W.E."/>
            <person name="Mardis E.R."/>
            <person name="Wilson R.K."/>
        </authorList>
    </citation>
    <scope>NUCLEOTIDE SEQUENCE [LARGE SCALE GENOMIC DNA]</scope>
    <source>
        <strain evidence="3 4">DSM 12042</strain>
    </source>
</reference>
<reference evidence="3 4" key="2">
    <citation type="submission" date="2009-02" db="EMBL/GenBank/DDBJ databases">
        <title>Draft genome sequence of Holdemania filiformis DSM 12042.</title>
        <authorList>
            <person name="Sudarsanam P."/>
            <person name="Ley R."/>
            <person name="Guruge J."/>
            <person name="Turnbaugh P.J."/>
            <person name="Mahowald M."/>
            <person name="Liep D."/>
            <person name="Gordon J."/>
        </authorList>
    </citation>
    <scope>NUCLEOTIDE SEQUENCE [LARGE SCALE GENOMIC DNA]</scope>
    <source>
        <strain evidence="3 4">DSM 12042</strain>
    </source>
</reference>
<dbReference type="STRING" id="545696.HOLDEFILI_01020"/>
<feature type="transmembrane region" description="Helical" evidence="1">
    <location>
        <begin position="6"/>
        <end position="27"/>
    </location>
</feature>
<evidence type="ECO:0000259" key="2">
    <source>
        <dbReference type="Pfam" id="PF14300"/>
    </source>
</evidence>
<proteinExistence type="predicted"/>
<feature type="domain" description="DNA mimic protein DMP19 C-terminal" evidence="2">
    <location>
        <begin position="69"/>
        <end position="150"/>
    </location>
</feature>
<sequence>MGGSLMLAMFSGALFVLALIYGLFLMIKDRNVTKKKLKRMTDNRLLTAVSNWLFHYYREGLEEPELLVQIPDVHRHVLTLPIVNEEIGCGGIPQLLANHGMDMLIYGKEAAEAWGLNFYAEALKEAIRRSAADPGNVAEGLYEDLESEIYTPEHQAEYQKTLLRVIHENIDSFGF</sequence>
<gene>
    <name evidence="3" type="ORF">HOLDEFILI_01020</name>
</gene>
<dbReference type="InterPro" id="IPR025402">
    <property type="entry name" value="DMP19_C"/>
</dbReference>
<evidence type="ECO:0000313" key="3">
    <source>
        <dbReference type="EMBL" id="EEF68813.1"/>
    </source>
</evidence>
<dbReference type="EMBL" id="ACCF01000057">
    <property type="protein sequence ID" value="EEF68813.1"/>
    <property type="molecule type" value="Genomic_DNA"/>
</dbReference>
<organism evidence="3 4">
    <name type="scientific">Holdemania filiformis DSM 12042</name>
    <dbReference type="NCBI Taxonomy" id="545696"/>
    <lineage>
        <taxon>Bacteria</taxon>
        <taxon>Bacillati</taxon>
        <taxon>Bacillota</taxon>
        <taxon>Erysipelotrichia</taxon>
        <taxon>Erysipelotrichales</taxon>
        <taxon>Erysipelotrichaceae</taxon>
        <taxon>Holdemania</taxon>
    </lineage>
</organism>
<dbReference type="AlphaFoldDB" id="B9Y5D8"/>